<dbReference type="OrthoDB" id="5950721at2759"/>
<keyword evidence="6" id="KW-0238">DNA-binding</keyword>
<dbReference type="InterPro" id="IPR031940">
    <property type="entry name" value="DUF4772"/>
</dbReference>
<proteinExistence type="predicted"/>
<evidence type="ECO:0000256" key="4">
    <source>
        <dbReference type="ARBA" id="ARBA00022833"/>
    </source>
</evidence>
<dbReference type="GO" id="GO:0006357">
    <property type="term" value="P:regulation of transcription by RNA polymerase II"/>
    <property type="evidence" value="ECO:0007669"/>
    <property type="project" value="TreeGrafter"/>
</dbReference>
<accession>A0A7R8WEI6</accession>
<keyword evidence="4" id="KW-0862">Zinc</keyword>
<dbReference type="GO" id="GO:0005634">
    <property type="term" value="C:nucleus"/>
    <property type="evidence" value="ECO:0007669"/>
    <property type="project" value="UniProtKB-SubCell"/>
</dbReference>
<feature type="compositionally biased region" description="Acidic residues" evidence="9">
    <location>
        <begin position="242"/>
        <end position="252"/>
    </location>
</feature>
<feature type="region of interest" description="Disordered" evidence="9">
    <location>
        <begin position="223"/>
        <end position="252"/>
    </location>
</feature>
<dbReference type="GO" id="GO:0000978">
    <property type="term" value="F:RNA polymerase II cis-regulatory region sequence-specific DNA binding"/>
    <property type="evidence" value="ECO:0007669"/>
    <property type="project" value="TreeGrafter"/>
</dbReference>
<gene>
    <name evidence="10" type="ORF">CTOB1V02_LOCUS5602</name>
</gene>
<dbReference type="InterPro" id="IPR052253">
    <property type="entry name" value="CR1/CR2-DNA-binding_regulator"/>
</dbReference>
<keyword evidence="2" id="KW-0479">Metal-binding</keyword>
<evidence type="ECO:0000256" key="6">
    <source>
        <dbReference type="ARBA" id="ARBA00023125"/>
    </source>
</evidence>
<protein>
    <submittedName>
        <fullName evidence="10">Uncharacterized protein</fullName>
    </submittedName>
</protein>
<evidence type="ECO:0000256" key="1">
    <source>
        <dbReference type="ARBA" id="ARBA00004123"/>
    </source>
</evidence>
<dbReference type="AlphaFoldDB" id="A0A7R8WEI6"/>
<keyword evidence="3" id="KW-0863">Zinc-finger</keyword>
<name>A0A7R8WEI6_9CRUS</name>
<keyword evidence="5" id="KW-0805">Transcription regulation</keyword>
<dbReference type="GO" id="GO:0008270">
    <property type="term" value="F:zinc ion binding"/>
    <property type="evidence" value="ECO:0007669"/>
    <property type="project" value="UniProtKB-KW"/>
</dbReference>
<evidence type="ECO:0000256" key="3">
    <source>
        <dbReference type="ARBA" id="ARBA00022771"/>
    </source>
</evidence>
<dbReference type="Pfam" id="PF15997">
    <property type="entry name" value="DUF4772"/>
    <property type="match status" value="1"/>
</dbReference>
<evidence type="ECO:0000256" key="7">
    <source>
        <dbReference type="ARBA" id="ARBA00023163"/>
    </source>
</evidence>
<evidence type="ECO:0000313" key="10">
    <source>
        <dbReference type="EMBL" id="CAD7227703.1"/>
    </source>
</evidence>
<dbReference type="PANTHER" id="PTHR13006">
    <property type="entry name" value="PAPILLOMAVIRUS REGULATORY FACTOR PRF-1"/>
    <property type="match status" value="1"/>
</dbReference>
<evidence type="ECO:0000256" key="2">
    <source>
        <dbReference type="ARBA" id="ARBA00022723"/>
    </source>
</evidence>
<evidence type="ECO:0000256" key="5">
    <source>
        <dbReference type="ARBA" id="ARBA00023015"/>
    </source>
</evidence>
<keyword evidence="7" id="KW-0804">Transcription</keyword>
<feature type="compositionally biased region" description="Low complexity" evidence="9">
    <location>
        <begin position="223"/>
        <end position="234"/>
    </location>
</feature>
<sequence>MTGCEPLSPANSVAVMDCVMAPVSSSGRRQHARELKRSVIGVRVAAQGLDGRYYTGTIEHVRTHVEFGEKLKEPLYHVRFDRGHRGEFKETEMVGPGFRPVSSVKLRAGQLVYITYNGREVSGVVVHHRPQIDEVVVSIQREGSERDHSPLEPVIRRKSSCPERYSILVIRDPPPHLSFCLCAKWEEHDMISHGMRIFNPTRKDVAYPSPGLAELLLLRPLKAAPPDTTTTGTVRRTKQEAEEVEADAVDAEAVEAEAVDAEAAEADDGSKNWKR</sequence>
<reference evidence="10" key="1">
    <citation type="submission" date="2020-11" db="EMBL/GenBank/DDBJ databases">
        <authorList>
            <person name="Tran Van P."/>
        </authorList>
    </citation>
    <scope>NUCLEOTIDE SEQUENCE</scope>
</reference>
<organism evidence="10">
    <name type="scientific">Cyprideis torosa</name>
    <dbReference type="NCBI Taxonomy" id="163714"/>
    <lineage>
        <taxon>Eukaryota</taxon>
        <taxon>Metazoa</taxon>
        <taxon>Ecdysozoa</taxon>
        <taxon>Arthropoda</taxon>
        <taxon>Crustacea</taxon>
        <taxon>Oligostraca</taxon>
        <taxon>Ostracoda</taxon>
        <taxon>Podocopa</taxon>
        <taxon>Podocopida</taxon>
        <taxon>Cytherocopina</taxon>
        <taxon>Cytheroidea</taxon>
        <taxon>Cytherideidae</taxon>
        <taxon>Cyprideis</taxon>
    </lineage>
</organism>
<evidence type="ECO:0000256" key="8">
    <source>
        <dbReference type="ARBA" id="ARBA00023242"/>
    </source>
</evidence>
<keyword evidence="8" id="KW-0539">Nucleus</keyword>
<evidence type="ECO:0000256" key="9">
    <source>
        <dbReference type="SAM" id="MobiDB-lite"/>
    </source>
</evidence>
<dbReference type="GO" id="GO:0003700">
    <property type="term" value="F:DNA-binding transcription factor activity"/>
    <property type="evidence" value="ECO:0007669"/>
    <property type="project" value="TreeGrafter"/>
</dbReference>
<dbReference type="PANTHER" id="PTHR13006:SF9">
    <property type="entry name" value="GLUCOSE TRANSPORTER 4 ENHANCER FACTOR, ISOFORM G"/>
    <property type="match status" value="1"/>
</dbReference>
<dbReference type="EMBL" id="OB661229">
    <property type="protein sequence ID" value="CAD7227703.1"/>
    <property type="molecule type" value="Genomic_DNA"/>
</dbReference>
<comment type="subcellular location">
    <subcellularLocation>
        <location evidence="1">Nucleus</location>
    </subcellularLocation>
</comment>